<dbReference type="SUPFAM" id="SSF56672">
    <property type="entry name" value="DNA/RNA polymerases"/>
    <property type="match status" value="1"/>
</dbReference>
<keyword evidence="3" id="KW-0808">Transferase</keyword>
<evidence type="ECO:0000313" key="3">
    <source>
        <dbReference type="EMBL" id="GJT67875.1"/>
    </source>
</evidence>
<evidence type="ECO:0000256" key="1">
    <source>
        <dbReference type="SAM" id="SignalP"/>
    </source>
</evidence>
<dbReference type="Gene3D" id="3.30.70.270">
    <property type="match status" value="1"/>
</dbReference>
<keyword evidence="3" id="KW-0548">Nucleotidyltransferase</keyword>
<dbReference type="InterPro" id="IPR043128">
    <property type="entry name" value="Rev_trsase/Diguanyl_cyclase"/>
</dbReference>
<gene>
    <name evidence="3" type="ORF">Tco_1019355</name>
</gene>
<sequence length="164" mass="19435">MPFKLCNALATFQLCMTAIFHELIEDSKEVYMDDFSVFGNSFDHCLKNLEKMLKRCEETNLVLNWEKCHFMVKEGIVLGHKVLRARIEHVQEQWVHTIDHDGKWTEVEEEEDYNEVQAVSFYPRTLLVEPLEWKAPENQLKPSSIKPPKLELKELPKHLEYTFL</sequence>
<organism evidence="3 4">
    <name type="scientific">Tanacetum coccineum</name>
    <dbReference type="NCBI Taxonomy" id="301880"/>
    <lineage>
        <taxon>Eukaryota</taxon>
        <taxon>Viridiplantae</taxon>
        <taxon>Streptophyta</taxon>
        <taxon>Embryophyta</taxon>
        <taxon>Tracheophyta</taxon>
        <taxon>Spermatophyta</taxon>
        <taxon>Magnoliopsida</taxon>
        <taxon>eudicotyledons</taxon>
        <taxon>Gunneridae</taxon>
        <taxon>Pentapetalae</taxon>
        <taxon>asterids</taxon>
        <taxon>campanulids</taxon>
        <taxon>Asterales</taxon>
        <taxon>Asteraceae</taxon>
        <taxon>Asteroideae</taxon>
        <taxon>Anthemideae</taxon>
        <taxon>Anthemidinae</taxon>
        <taxon>Tanacetum</taxon>
    </lineage>
</organism>
<feature type="signal peptide" evidence="1">
    <location>
        <begin position="1"/>
        <end position="17"/>
    </location>
</feature>
<feature type="chain" id="PRO_5045561156" evidence="1">
    <location>
        <begin position="18"/>
        <end position="164"/>
    </location>
</feature>
<feature type="domain" description="Reverse transcriptase" evidence="2">
    <location>
        <begin position="2"/>
        <end position="81"/>
    </location>
</feature>
<evidence type="ECO:0000259" key="2">
    <source>
        <dbReference type="Pfam" id="PF00078"/>
    </source>
</evidence>
<protein>
    <submittedName>
        <fullName evidence="3">RNA-directed DNA polymerase</fullName>
    </submittedName>
</protein>
<dbReference type="GO" id="GO:0003964">
    <property type="term" value="F:RNA-directed DNA polymerase activity"/>
    <property type="evidence" value="ECO:0007669"/>
    <property type="project" value="UniProtKB-KW"/>
</dbReference>
<reference evidence="3" key="1">
    <citation type="journal article" date="2022" name="Int. J. Mol. Sci.">
        <title>Draft Genome of Tanacetum Coccineum: Genomic Comparison of Closely Related Tanacetum-Family Plants.</title>
        <authorList>
            <person name="Yamashiro T."/>
            <person name="Shiraishi A."/>
            <person name="Nakayama K."/>
            <person name="Satake H."/>
        </authorList>
    </citation>
    <scope>NUCLEOTIDE SEQUENCE</scope>
</reference>
<accession>A0ABQ5FYC5</accession>
<keyword evidence="1" id="KW-0732">Signal</keyword>
<dbReference type="Pfam" id="PF00078">
    <property type="entry name" value="RVT_1"/>
    <property type="match status" value="1"/>
</dbReference>
<dbReference type="PANTHER" id="PTHR24559:SF444">
    <property type="entry name" value="REVERSE TRANSCRIPTASE DOMAIN-CONTAINING PROTEIN"/>
    <property type="match status" value="1"/>
</dbReference>
<dbReference type="InterPro" id="IPR053134">
    <property type="entry name" value="RNA-dir_DNA_polymerase"/>
</dbReference>
<reference evidence="3" key="2">
    <citation type="submission" date="2022-01" db="EMBL/GenBank/DDBJ databases">
        <authorList>
            <person name="Yamashiro T."/>
            <person name="Shiraishi A."/>
            <person name="Satake H."/>
            <person name="Nakayama K."/>
        </authorList>
    </citation>
    <scope>NUCLEOTIDE SEQUENCE</scope>
</reference>
<dbReference type="EMBL" id="BQNB010017847">
    <property type="protein sequence ID" value="GJT67875.1"/>
    <property type="molecule type" value="Genomic_DNA"/>
</dbReference>
<proteinExistence type="predicted"/>
<dbReference type="InterPro" id="IPR043502">
    <property type="entry name" value="DNA/RNA_pol_sf"/>
</dbReference>
<dbReference type="InterPro" id="IPR000477">
    <property type="entry name" value="RT_dom"/>
</dbReference>
<dbReference type="PANTHER" id="PTHR24559">
    <property type="entry name" value="TRANSPOSON TY3-I GAG-POL POLYPROTEIN"/>
    <property type="match status" value="1"/>
</dbReference>
<evidence type="ECO:0000313" key="4">
    <source>
        <dbReference type="Proteomes" id="UP001151760"/>
    </source>
</evidence>
<name>A0ABQ5FYC5_9ASTR</name>
<dbReference type="Proteomes" id="UP001151760">
    <property type="component" value="Unassembled WGS sequence"/>
</dbReference>
<comment type="caution">
    <text evidence="3">The sequence shown here is derived from an EMBL/GenBank/DDBJ whole genome shotgun (WGS) entry which is preliminary data.</text>
</comment>
<dbReference type="CDD" id="cd01647">
    <property type="entry name" value="RT_LTR"/>
    <property type="match status" value="1"/>
</dbReference>
<keyword evidence="3" id="KW-0695">RNA-directed DNA polymerase</keyword>
<keyword evidence="4" id="KW-1185">Reference proteome</keyword>